<comment type="caution">
    <text evidence="3">The sequence shown here is derived from an EMBL/GenBank/DDBJ whole genome shotgun (WGS) entry which is preliminary data.</text>
</comment>
<dbReference type="Pfam" id="PF00990">
    <property type="entry name" value="GGDEF"/>
    <property type="match status" value="1"/>
</dbReference>
<evidence type="ECO:0000259" key="2">
    <source>
        <dbReference type="PROSITE" id="PS50887"/>
    </source>
</evidence>
<dbReference type="Proteomes" id="UP000658690">
    <property type="component" value="Unassembled WGS sequence"/>
</dbReference>
<keyword evidence="1" id="KW-0812">Transmembrane</keyword>
<sequence>MTDRSRINMKHNLSNKWIFMQCIRRRSARKVLYKLNEAGLPIISIEFQMCTMPYQGSDCTVHVTRRSDRILEIAYCCVRWFFVPTSTILFMKYYHQTTLDLIIFMSLFVFAVIYMGLTEFAIHRSPIDSAFYRYTTRTGVLLDYVAFVAIISLTGGTQSPVYPIAYLVILHASLYWSLVGAMVATLMVILGYIGVVITVDGGFMIEDLPRHFFNFAFLVMIGVIGGIIVARERKHFVERGIFENLAKKDYLTGLYNHRSFQEEIKETIAKQQHFTLVMADIDYFKSINDQYGHQAGDAVLRSLGTLFESSIPSEHGSAFRYGGEEFVIILYTQDRHFASDLLHQFREKLRELEFGTDEDKFYITMSFGATVRDKEQRATELVAAADALLYEAKEQGRDRLVWGSYSLP</sequence>
<keyword evidence="1" id="KW-0472">Membrane</keyword>
<keyword evidence="4" id="KW-1185">Reference proteome</keyword>
<dbReference type="PROSITE" id="PS50887">
    <property type="entry name" value="GGDEF"/>
    <property type="match status" value="1"/>
</dbReference>
<keyword evidence="1" id="KW-1133">Transmembrane helix</keyword>
<evidence type="ECO:0000256" key="1">
    <source>
        <dbReference type="SAM" id="Phobius"/>
    </source>
</evidence>
<feature type="transmembrane region" description="Helical" evidence="1">
    <location>
        <begin position="211"/>
        <end position="230"/>
    </location>
</feature>
<organism evidence="3 4">
    <name type="scientific">Paenibacillus germinis</name>
    <dbReference type="NCBI Taxonomy" id="2654979"/>
    <lineage>
        <taxon>Bacteria</taxon>
        <taxon>Bacillati</taxon>
        <taxon>Bacillota</taxon>
        <taxon>Bacilli</taxon>
        <taxon>Bacillales</taxon>
        <taxon>Paenibacillaceae</taxon>
        <taxon>Paenibacillus</taxon>
    </lineage>
</organism>
<feature type="transmembrane region" description="Helical" evidence="1">
    <location>
        <begin position="186"/>
        <end position="205"/>
    </location>
</feature>
<dbReference type="PANTHER" id="PTHR45138">
    <property type="entry name" value="REGULATORY COMPONENTS OF SENSORY TRANSDUCTION SYSTEM"/>
    <property type="match status" value="1"/>
</dbReference>
<name>A0ABX1YXX2_9BACL</name>
<dbReference type="SMART" id="SM00267">
    <property type="entry name" value="GGDEF"/>
    <property type="match status" value="1"/>
</dbReference>
<dbReference type="InterPro" id="IPR000160">
    <property type="entry name" value="GGDEF_dom"/>
</dbReference>
<dbReference type="PANTHER" id="PTHR45138:SF9">
    <property type="entry name" value="DIGUANYLATE CYCLASE DGCM-RELATED"/>
    <property type="match status" value="1"/>
</dbReference>
<dbReference type="InterPro" id="IPR029787">
    <property type="entry name" value="Nucleotide_cyclase"/>
</dbReference>
<dbReference type="EMBL" id="WHOC01000012">
    <property type="protein sequence ID" value="NOU84514.1"/>
    <property type="molecule type" value="Genomic_DNA"/>
</dbReference>
<dbReference type="InterPro" id="IPR043128">
    <property type="entry name" value="Rev_trsase/Diguanyl_cyclase"/>
</dbReference>
<protein>
    <submittedName>
        <fullName evidence="3">Diguanylate cyclase</fullName>
    </submittedName>
</protein>
<feature type="domain" description="GGDEF" evidence="2">
    <location>
        <begin position="272"/>
        <end position="405"/>
    </location>
</feature>
<dbReference type="InterPro" id="IPR050469">
    <property type="entry name" value="Diguanylate_Cyclase"/>
</dbReference>
<evidence type="ECO:0000313" key="4">
    <source>
        <dbReference type="Proteomes" id="UP000658690"/>
    </source>
</evidence>
<accession>A0ABX1YXX2</accession>
<dbReference type="CDD" id="cd01949">
    <property type="entry name" value="GGDEF"/>
    <property type="match status" value="1"/>
</dbReference>
<dbReference type="SUPFAM" id="SSF55073">
    <property type="entry name" value="Nucleotide cyclase"/>
    <property type="match status" value="1"/>
</dbReference>
<feature type="transmembrane region" description="Helical" evidence="1">
    <location>
        <begin position="73"/>
        <end position="95"/>
    </location>
</feature>
<dbReference type="NCBIfam" id="TIGR00254">
    <property type="entry name" value="GGDEF"/>
    <property type="match status" value="1"/>
</dbReference>
<evidence type="ECO:0000313" key="3">
    <source>
        <dbReference type="EMBL" id="NOU84514.1"/>
    </source>
</evidence>
<gene>
    <name evidence="3" type="ORF">GC102_01805</name>
</gene>
<dbReference type="Gene3D" id="3.30.70.270">
    <property type="match status" value="1"/>
</dbReference>
<reference evidence="3 4" key="1">
    <citation type="submission" date="2019-10" db="EMBL/GenBank/DDBJ databases">
        <title>Description of Paenibacillus choica sp. nov.</title>
        <authorList>
            <person name="Carlier A."/>
            <person name="Qi S."/>
        </authorList>
    </citation>
    <scope>NUCLEOTIDE SEQUENCE [LARGE SCALE GENOMIC DNA]</scope>
    <source>
        <strain evidence="3 4">LMG 31460</strain>
    </source>
</reference>
<feature type="transmembrane region" description="Helical" evidence="1">
    <location>
        <begin position="101"/>
        <end position="122"/>
    </location>
</feature>
<proteinExistence type="predicted"/>
<feature type="transmembrane region" description="Helical" evidence="1">
    <location>
        <begin position="134"/>
        <end position="155"/>
    </location>
</feature>